<dbReference type="OrthoDB" id="3251070at2759"/>
<accession>A0A8H5ETV8</accession>
<feature type="region of interest" description="Disordered" evidence="1">
    <location>
        <begin position="1"/>
        <end position="31"/>
    </location>
</feature>
<dbReference type="EMBL" id="JAACJJ010000056">
    <property type="protein sequence ID" value="KAF5311803.1"/>
    <property type="molecule type" value="Genomic_DNA"/>
</dbReference>
<feature type="compositionally biased region" description="Polar residues" evidence="1">
    <location>
        <begin position="20"/>
        <end position="31"/>
    </location>
</feature>
<sequence length="292" mass="32239">MAKKRKTAVAAPSKPIQGAPPTSNRAGANGNSGKGLLSCPIELQTEILNYFPAVTSTTRFRAGRDPILPPTFLERTDLLRSLSQISLDYRRVFLPLLYETVNICVARGGGAFYKQVVDALRRKMEGLAANPELASCVQKINVVLTRYQAGELIPLFSSTVATFPNLHTLHVLHAHTQMTTALKVGFAGVTLPSIRLLVIPGYGHEILRSCPNVNRVWGHFRDDASKVVTVIAKHCKGVEEMRGFRFEQNTLKRLVKAAPGLKTIAIDEYDFEPSGEVCFLSSKKIQNLNRER</sequence>
<dbReference type="AlphaFoldDB" id="A0A8H5ETV8"/>
<evidence type="ECO:0000313" key="2">
    <source>
        <dbReference type="EMBL" id="KAF5311803.1"/>
    </source>
</evidence>
<organism evidence="2 3">
    <name type="scientific">Psilocybe cf. subviscida</name>
    <dbReference type="NCBI Taxonomy" id="2480587"/>
    <lineage>
        <taxon>Eukaryota</taxon>
        <taxon>Fungi</taxon>
        <taxon>Dikarya</taxon>
        <taxon>Basidiomycota</taxon>
        <taxon>Agaricomycotina</taxon>
        <taxon>Agaricomycetes</taxon>
        <taxon>Agaricomycetidae</taxon>
        <taxon>Agaricales</taxon>
        <taxon>Agaricineae</taxon>
        <taxon>Strophariaceae</taxon>
        <taxon>Psilocybe</taxon>
    </lineage>
</organism>
<comment type="caution">
    <text evidence="2">The sequence shown here is derived from an EMBL/GenBank/DDBJ whole genome shotgun (WGS) entry which is preliminary data.</text>
</comment>
<evidence type="ECO:0000256" key="1">
    <source>
        <dbReference type="SAM" id="MobiDB-lite"/>
    </source>
</evidence>
<proteinExistence type="predicted"/>
<keyword evidence="3" id="KW-1185">Reference proteome</keyword>
<evidence type="ECO:0000313" key="3">
    <source>
        <dbReference type="Proteomes" id="UP000567179"/>
    </source>
</evidence>
<gene>
    <name evidence="2" type="ORF">D9619_002782</name>
</gene>
<reference evidence="2 3" key="1">
    <citation type="journal article" date="2020" name="ISME J.">
        <title>Uncovering the hidden diversity of litter-decomposition mechanisms in mushroom-forming fungi.</title>
        <authorList>
            <person name="Floudas D."/>
            <person name="Bentzer J."/>
            <person name="Ahren D."/>
            <person name="Johansson T."/>
            <person name="Persson P."/>
            <person name="Tunlid A."/>
        </authorList>
    </citation>
    <scope>NUCLEOTIDE SEQUENCE [LARGE SCALE GENOMIC DNA]</scope>
    <source>
        <strain evidence="2 3">CBS 101986</strain>
    </source>
</reference>
<protein>
    <submittedName>
        <fullName evidence="2">Uncharacterized protein</fullName>
    </submittedName>
</protein>
<name>A0A8H5ETV8_9AGAR</name>
<dbReference type="Proteomes" id="UP000567179">
    <property type="component" value="Unassembled WGS sequence"/>
</dbReference>